<dbReference type="Gene3D" id="3.90.56.10">
    <property type="entry name" value="Monooxygenase component MmoB/DmpM"/>
    <property type="match status" value="1"/>
</dbReference>
<evidence type="ECO:0000313" key="3">
    <source>
        <dbReference type="EMBL" id="MBB3049370.1"/>
    </source>
</evidence>
<keyword evidence="3" id="KW-0560">Oxidoreductase</keyword>
<comment type="caution">
    <text evidence="3">The sequence shown here is derived from an EMBL/GenBank/DDBJ whole genome shotgun (WGS) entry which is preliminary data.</text>
</comment>
<dbReference type="Proteomes" id="UP000550714">
    <property type="component" value="Unassembled WGS sequence"/>
</dbReference>
<dbReference type="EMBL" id="JACHWU010000001">
    <property type="protein sequence ID" value="MBB3049370.1"/>
    <property type="molecule type" value="Genomic_DNA"/>
</dbReference>
<name>A0A839RX00_9PSEU</name>
<dbReference type="AlphaFoldDB" id="A0A839RX00"/>
<organism evidence="3 4">
    <name type="scientific">Prauserella isguenensis</name>
    <dbReference type="NCBI Taxonomy" id="1470180"/>
    <lineage>
        <taxon>Bacteria</taxon>
        <taxon>Bacillati</taxon>
        <taxon>Actinomycetota</taxon>
        <taxon>Actinomycetes</taxon>
        <taxon>Pseudonocardiales</taxon>
        <taxon>Pseudonocardiaceae</taxon>
        <taxon>Prauserella</taxon>
    </lineage>
</organism>
<gene>
    <name evidence="3" type="ORF">FHS23_000365</name>
</gene>
<evidence type="ECO:0000313" key="4">
    <source>
        <dbReference type="Proteomes" id="UP000550714"/>
    </source>
</evidence>
<dbReference type="NCBIfam" id="NF045941">
    <property type="entry name" value="PropMonoxMimD"/>
    <property type="match status" value="1"/>
</dbReference>
<dbReference type="InterPro" id="IPR003454">
    <property type="entry name" value="MOase_MmoB_DmpM"/>
</dbReference>
<protein>
    <submittedName>
        <fullName evidence="3">Propane monooxygenase coupling protein</fullName>
    </submittedName>
</protein>
<dbReference type="SUPFAM" id="SSF56029">
    <property type="entry name" value="Monooxygenase (hydroxylase) regulatory protein"/>
    <property type="match status" value="1"/>
</dbReference>
<keyword evidence="3" id="KW-0503">Monooxygenase</keyword>
<dbReference type="GO" id="GO:0004497">
    <property type="term" value="F:monooxygenase activity"/>
    <property type="evidence" value="ECO:0007669"/>
    <property type="project" value="UniProtKB-KW"/>
</dbReference>
<evidence type="ECO:0000256" key="1">
    <source>
        <dbReference type="ARBA" id="ARBA00006313"/>
    </source>
</evidence>
<sequence>MTTTSTGTPTRDFESNNTASGMCGYTLMNNQVGEVIAEVMRGKDNVTVTPLPSMIRIDAEGRVDVVYSEIDEAAGEEDGWFDQAEFEESMSTHYGRMIHLDDRTILFANPEDAAEYLDFDLRPVR</sequence>
<accession>A0A839RX00</accession>
<keyword evidence="4" id="KW-1185">Reference proteome</keyword>
<comment type="similarity">
    <text evidence="1">Belongs to the TmoD/XamoD family.</text>
</comment>
<proteinExistence type="inferred from homology"/>
<dbReference type="InterPro" id="IPR036889">
    <property type="entry name" value="mOase_MmoB_DmpM_sf"/>
</dbReference>
<dbReference type="Pfam" id="PF02406">
    <property type="entry name" value="MmoB_DmpM"/>
    <property type="match status" value="1"/>
</dbReference>
<feature type="region of interest" description="Disordered" evidence="2">
    <location>
        <begin position="1"/>
        <end position="20"/>
    </location>
</feature>
<dbReference type="RefSeq" id="WP_425501066.1">
    <property type="nucleotide sequence ID" value="NZ_JACHWU010000001.1"/>
</dbReference>
<reference evidence="3 4" key="1">
    <citation type="submission" date="2020-08" db="EMBL/GenBank/DDBJ databases">
        <title>Genomic Encyclopedia of Type Strains, Phase III (KMG-III): the genomes of soil and plant-associated and newly described type strains.</title>
        <authorList>
            <person name="Whitman W."/>
        </authorList>
    </citation>
    <scope>NUCLEOTIDE SEQUENCE [LARGE SCALE GENOMIC DNA]</scope>
    <source>
        <strain evidence="3 4">CECT 8577</strain>
    </source>
</reference>
<evidence type="ECO:0000256" key="2">
    <source>
        <dbReference type="SAM" id="MobiDB-lite"/>
    </source>
</evidence>